<feature type="region of interest" description="Disordered" evidence="1">
    <location>
        <begin position="1"/>
        <end position="41"/>
    </location>
</feature>
<protein>
    <submittedName>
        <fullName evidence="2">Uncharacterized protein</fullName>
    </submittedName>
</protein>
<feature type="compositionally biased region" description="Polar residues" evidence="1">
    <location>
        <begin position="27"/>
        <end position="41"/>
    </location>
</feature>
<accession>A0A024FXA8</accession>
<keyword evidence="3" id="KW-1185">Reference proteome</keyword>
<proteinExistence type="predicted"/>
<feature type="compositionally biased region" description="Low complexity" evidence="1">
    <location>
        <begin position="12"/>
        <end position="23"/>
    </location>
</feature>
<dbReference type="EMBL" id="CAIX01001147">
    <property type="protein sequence ID" value="CCI11517.1"/>
    <property type="molecule type" value="Genomic_DNA"/>
</dbReference>
<evidence type="ECO:0000313" key="3">
    <source>
        <dbReference type="Proteomes" id="UP000053237"/>
    </source>
</evidence>
<gene>
    <name evidence="2" type="ORF">BN9_130660</name>
</gene>
<feature type="compositionally biased region" description="Basic residues" evidence="1">
    <location>
        <begin position="1"/>
        <end position="11"/>
    </location>
</feature>
<evidence type="ECO:0000256" key="1">
    <source>
        <dbReference type="SAM" id="MobiDB-lite"/>
    </source>
</evidence>
<reference evidence="2 3" key="1">
    <citation type="submission" date="2012-05" db="EMBL/GenBank/DDBJ databases">
        <title>Recombination and specialization in a pathogen metapopulation.</title>
        <authorList>
            <person name="Gardiner A."/>
            <person name="Kemen E."/>
            <person name="Schultz-Larsen T."/>
            <person name="MacLean D."/>
            <person name="Van Oosterhout C."/>
            <person name="Jones J.D.G."/>
        </authorList>
    </citation>
    <scope>NUCLEOTIDE SEQUENCE [LARGE SCALE GENOMIC DNA]</scope>
    <source>
        <strain evidence="2 3">Ac Nc2</strain>
    </source>
</reference>
<dbReference type="Proteomes" id="UP000053237">
    <property type="component" value="Unassembled WGS sequence"/>
</dbReference>
<comment type="caution">
    <text evidence="2">The sequence shown here is derived from an EMBL/GenBank/DDBJ whole genome shotgun (WGS) entry which is preliminary data.</text>
</comment>
<sequence length="282" mass="31590">MSSLKRSRRSSSRSSSFRSSSFKPTTIEASTSTDEGTKETQGGQKIIIGMFSLFMISHVNAITITLDEDSDIVVRTSNKKVKPPMASIYFNMWPSQADEQYFIGTKVDLGLIVTTGEEVVGDMVVSGQAKDQIPTDISLILSDNKFIFPLNAIVSWMYACEREAVTTEEGIKNWLLSNINTPCMVAIEFKDARGEVVFDLLPSSMIDNGNRVLPSEDTKVLLSAHQRHTYILGKRLLEFYDLSVSRKSTLTRFFPGIVGNKDKGKEQLRIHFSKKSDPRMPR</sequence>
<organism evidence="2 3">
    <name type="scientific">Albugo candida</name>
    <dbReference type="NCBI Taxonomy" id="65357"/>
    <lineage>
        <taxon>Eukaryota</taxon>
        <taxon>Sar</taxon>
        <taxon>Stramenopiles</taxon>
        <taxon>Oomycota</taxon>
        <taxon>Peronosporomycetes</taxon>
        <taxon>Albuginales</taxon>
        <taxon>Albuginaceae</taxon>
        <taxon>Albugo</taxon>
    </lineage>
</organism>
<dbReference type="InParanoid" id="A0A024FXA8"/>
<evidence type="ECO:0000313" key="2">
    <source>
        <dbReference type="EMBL" id="CCI11517.1"/>
    </source>
</evidence>
<dbReference type="AlphaFoldDB" id="A0A024FXA8"/>
<name>A0A024FXA8_9STRA</name>